<protein>
    <submittedName>
        <fullName evidence="3">DUF4367 domain-containing protein</fullName>
    </submittedName>
</protein>
<dbReference type="Pfam" id="PF14285">
    <property type="entry name" value="DUF4367"/>
    <property type="match status" value="1"/>
</dbReference>
<keyword evidence="1" id="KW-0812">Transmembrane</keyword>
<keyword evidence="4" id="KW-1185">Reference proteome</keyword>
<organism evidence="3 4">
    <name type="scientific">Diplocloster modestus</name>
    <dbReference type="NCBI Taxonomy" id="2850322"/>
    <lineage>
        <taxon>Bacteria</taxon>
        <taxon>Bacillati</taxon>
        <taxon>Bacillota</taxon>
        <taxon>Clostridia</taxon>
        <taxon>Lachnospirales</taxon>
        <taxon>Lachnospiraceae</taxon>
        <taxon>Diplocloster</taxon>
    </lineage>
</organism>
<dbReference type="EMBL" id="JAHQCX010000015">
    <property type="protein sequence ID" value="MBU9727988.1"/>
    <property type="molecule type" value="Genomic_DNA"/>
</dbReference>
<evidence type="ECO:0000259" key="2">
    <source>
        <dbReference type="Pfam" id="PF14285"/>
    </source>
</evidence>
<keyword evidence="1" id="KW-0472">Membrane</keyword>
<feature type="domain" description="DUF4367" evidence="2">
    <location>
        <begin position="121"/>
        <end position="206"/>
    </location>
</feature>
<evidence type="ECO:0000256" key="1">
    <source>
        <dbReference type="SAM" id="Phobius"/>
    </source>
</evidence>
<comment type="caution">
    <text evidence="3">The sequence shown here is derived from an EMBL/GenBank/DDBJ whole genome shotgun (WGS) entry which is preliminary data.</text>
</comment>
<sequence length="214" mass="23955">MNRKYDEVMEHIEVTPEMQSRILGNIENIDFAEKKQAKIIRFPNIKRFAMLAACLAVMLVGTLILPNLRNITNEPPVSENNNIVEVSSVEELSETVGFEVVEPGNLPFEAKNIVYTAYWAELAEIIYINDDQTAVFRKGIGSDDVSGDYNSYELTGEISVNDINATLKGNGETYTMAIWTDAEFSYSLSLSEGIGEAEWIKILKTMINSGEKQI</sequence>
<keyword evidence="1" id="KW-1133">Transmembrane helix</keyword>
<feature type="transmembrane region" description="Helical" evidence="1">
    <location>
        <begin position="48"/>
        <end position="68"/>
    </location>
</feature>
<gene>
    <name evidence="3" type="ORF">KTH90_18425</name>
</gene>
<proteinExistence type="predicted"/>
<dbReference type="RefSeq" id="WP_238727241.1">
    <property type="nucleotide sequence ID" value="NZ_JAHQCX010000015.1"/>
</dbReference>
<evidence type="ECO:0000313" key="4">
    <source>
        <dbReference type="Proteomes" id="UP001314681"/>
    </source>
</evidence>
<dbReference type="InterPro" id="IPR025377">
    <property type="entry name" value="DUF4367"/>
</dbReference>
<accession>A0ABS6KBW4</accession>
<name>A0ABS6KBW4_9FIRM</name>
<dbReference type="Proteomes" id="UP001314681">
    <property type="component" value="Unassembled WGS sequence"/>
</dbReference>
<reference evidence="3 4" key="1">
    <citation type="submission" date="2021-06" db="EMBL/GenBank/DDBJ databases">
        <title>Description of novel taxa of the family Lachnospiraceae.</title>
        <authorList>
            <person name="Chaplin A.V."/>
            <person name="Sokolova S.R."/>
            <person name="Pikina A.P."/>
            <person name="Korzhanova M."/>
            <person name="Belova V."/>
            <person name="Korostin D."/>
            <person name="Efimov B.A."/>
        </authorList>
    </citation>
    <scope>NUCLEOTIDE SEQUENCE [LARGE SCALE GENOMIC DNA]</scope>
    <source>
        <strain evidence="3 4">ASD4241</strain>
    </source>
</reference>
<evidence type="ECO:0000313" key="3">
    <source>
        <dbReference type="EMBL" id="MBU9727988.1"/>
    </source>
</evidence>